<dbReference type="RefSeq" id="WP_193534709.1">
    <property type="nucleotide sequence ID" value="NZ_JADCLJ010000007.1"/>
</dbReference>
<dbReference type="InterPro" id="IPR010982">
    <property type="entry name" value="Lambda_DNA-bd_dom_sf"/>
</dbReference>
<evidence type="ECO:0000313" key="3">
    <source>
        <dbReference type="EMBL" id="MBE4907239.1"/>
    </source>
</evidence>
<gene>
    <name evidence="3" type="ORF">IMZ08_04090</name>
</gene>
<evidence type="ECO:0000259" key="2">
    <source>
        <dbReference type="PROSITE" id="PS50943"/>
    </source>
</evidence>
<dbReference type="SMART" id="SM00530">
    <property type="entry name" value="HTH_XRE"/>
    <property type="match status" value="1"/>
</dbReference>
<dbReference type="Gene3D" id="1.10.260.40">
    <property type="entry name" value="lambda repressor-like DNA-binding domains"/>
    <property type="match status" value="1"/>
</dbReference>
<keyword evidence="1" id="KW-0238">DNA-binding</keyword>
<evidence type="ECO:0000313" key="4">
    <source>
        <dbReference type="Proteomes" id="UP001516662"/>
    </source>
</evidence>
<sequence>MIGKNITNLRRQRGYSLSELADLASISKSYLSSIERNISKNPSIHIIEKIAKILKVDLITLLKTGTELDNHLLTEEDWDEFLKDLKELGIKKDRLEHYKTLIEFIKWQNEQTIQERDVLL</sequence>
<dbReference type="PANTHER" id="PTHR46797:SF13">
    <property type="entry name" value="HTH-TYPE TRANSCRIPTIONAL REGULATOR SINR"/>
    <property type="match status" value="1"/>
</dbReference>
<dbReference type="InterPro" id="IPR001387">
    <property type="entry name" value="Cro/C1-type_HTH"/>
</dbReference>
<dbReference type="InterPro" id="IPR050807">
    <property type="entry name" value="TransReg_Diox_bact_type"/>
</dbReference>
<dbReference type="CDD" id="cd00093">
    <property type="entry name" value="HTH_XRE"/>
    <property type="match status" value="1"/>
</dbReference>
<accession>A0ABR9QFH2</accession>
<dbReference type="Pfam" id="PF01381">
    <property type="entry name" value="HTH_3"/>
    <property type="match status" value="1"/>
</dbReference>
<dbReference type="EMBL" id="JADCLJ010000007">
    <property type="protein sequence ID" value="MBE4907239.1"/>
    <property type="molecule type" value="Genomic_DNA"/>
</dbReference>
<dbReference type="Proteomes" id="UP001516662">
    <property type="component" value="Unassembled WGS sequence"/>
</dbReference>
<reference evidence="3 4" key="1">
    <citation type="submission" date="2020-10" db="EMBL/GenBank/DDBJ databases">
        <title>Bacillus sp. HD4P25, an endophyte from a halophyte.</title>
        <authorList>
            <person name="Sun J.-Q."/>
        </authorList>
    </citation>
    <scope>NUCLEOTIDE SEQUENCE [LARGE SCALE GENOMIC DNA]</scope>
    <source>
        <strain evidence="3 4">YIM 93174</strain>
    </source>
</reference>
<name>A0ABR9QFH2_9BACI</name>
<comment type="caution">
    <text evidence="3">The sequence shown here is derived from an EMBL/GenBank/DDBJ whole genome shotgun (WGS) entry which is preliminary data.</text>
</comment>
<keyword evidence="4" id="KW-1185">Reference proteome</keyword>
<protein>
    <submittedName>
        <fullName evidence="3">Helix-turn-helix transcriptional regulator</fullName>
    </submittedName>
</protein>
<evidence type="ECO:0000256" key="1">
    <source>
        <dbReference type="ARBA" id="ARBA00023125"/>
    </source>
</evidence>
<feature type="domain" description="HTH cro/C1-type" evidence="2">
    <location>
        <begin position="6"/>
        <end position="61"/>
    </location>
</feature>
<dbReference type="SUPFAM" id="SSF47413">
    <property type="entry name" value="lambda repressor-like DNA-binding domains"/>
    <property type="match status" value="1"/>
</dbReference>
<proteinExistence type="predicted"/>
<dbReference type="PROSITE" id="PS50943">
    <property type="entry name" value="HTH_CROC1"/>
    <property type="match status" value="1"/>
</dbReference>
<organism evidence="3 4">
    <name type="scientific">Litchfieldia luteola</name>
    <dbReference type="NCBI Taxonomy" id="682179"/>
    <lineage>
        <taxon>Bacteria</taxon>
        <taxon>Bacillati</taxon>
        <taxon>Bacillota</taxon>
        <taxon>Bacilli</taxon>
        <taxon>Bacillales</taxon>
        <taxon>Bacillaceae</taxon>
        <taxon>Litchfieldia</taxon>
    </lineage>
</organism>
<dbReference type="PANTHER" id="PTHR46797">
    <property type="entry name" value="HTH-TYPE TRANSCRIPTIONAL REGULATOR"/>
    <property type="match status" value="1"/>
</dbReference>